<feature type="compositionally biased region" description="Polar residues" evidence="1">
    <location>
        <begin position="242"/>
        <end position="251"/>
    </location>
</feature>
<evidence type="ECO:0008006" key="4">
    <source>
        <dbReference type="Google" id="ProtNLM"/>
    </source>
</evidence>
<keyword evidence="3" id="KW-1185">Reference proteome</keyword>
<organism evidence="2 3">
    <name type="scientific">Stylosanthes scabra</name>
    <dbReference type="NCBI Taxonomy" id="79078"/>
    <lineage>
        <taxon>Eukaryota</taxon>
        <taxon>Viridiplantae</taxon>
        <taxon>Streptophyta</taxon>
        <taxon>Embryophyta</taxon>
        <taxon>Tracheophyta</taxon>
        <taxon>Spermatophyta</taxon>
        <taxon>Magnoliopsida</taxon>
        <taxon>eudicotyledons</taxon>
        <taxon>Gunneridae</taxon>
        <taxon>Pentapetalae</taxon>
        <taxon>rosids</taxon>
        <taxon>fabids</taxon>
        <taxon>Fabales</taxon>
        <taxon>Fabaceae</taxon>
        <taxon>Papilionoideae</taxon>
        <taxon>50 kb inversion clade</taxon>
        <taxon>dalbergioids sensu lato</taxon>
        <taxon>Dalbergieae</taxon>
        <taxon>Pterocarpus clade</taxon>
        <taxon>Stylosanthes</taxon>
    </lineage>
</organism>
<dbReference type="PANTHER" id="PTHR34427">
    <property type="entry name" value="DUF4283 DOMAIN PROTEIN"/>
    <property type="match status" value="1"/>
</dbReference>
<proteinExistence type="predicted"/>
<feature type="compositionally biased region" description="Basic and acidic residues" evidence="1">
    <location>
        <begin position="359"/>
        <end position="381"/>
    </location>
</feature>
<protein>
    <recommendedName>
        <fullName evidence="4">DUF4283 domain-containing protein</fullName>
    </recommendedName>
</protein>
<dbReference type="PANTHER" id="PTHR34427:SF5">
    <property type="entry name" value="DUF4283 DOMAIN-CONTAINING PROTEIN"/>
    <property type="match status" value="1"/>
</dbReference>
<feature type="compositionally biased region" description="Basic and acidic residues" evidence="1">
    <location>
        <begin position="203"/>
        <end position="217"/>
    </location>
</feature>
<dbReference type="EMBL" id="JASCZI010211491">
    <property type="protein sequence ID" value="MED6193071.1"/>
    <property type="molecule type" value="Genomic_DNA"/>
</dbReference>
<feature type="compositionally biased region" description="Polar residues" evidence="1">
    <location>
        <begin position="302"/>
        <end position="314"/>
    </location>
</feature>
<feature type="region of interest" description="Disordered" evidence="1">
    <location>
        <begin position="431"/>
        <end position="469"/>
    </location>
</feature>
<gene>
    <name evidence="2" type="ORF">PIB30_015504</name>
</gene>
<comment type="caution">
    <text evidence="2">The sequence shown here is derived from an EMBL/GenBank/DDBJ whole genome shotgun (WGS) entry which is preliminary data.</text>
</comment>
<feature type="compositionally biased region" description="Basic and acidic residues" evidence="1">
    <location>
        <begin position="252"/>
        <end position="267"/>
    </location>
</feature>
<evidence type="ECO:0000313" key="3">
    <source>
        <dbReference type="Proteomes" id="UP001341840"/>
    </source>
</evidence>
<sequence>MSEWLSLEAVKMMGSMKSLLVFDTSETMEAAMASNRLLEHFLEVRAWSEGDTNKTRNVWLEVTGLPIHGWSQENMRAIGNVWGRVIQIGKDEGHFSSFRVLVVANTGPEIRAMATIVIEDTKFLIFVKEEGSSCCDREDQRAENPTDDGEKVTIDVPAINEKIVDDGRPQTNNEANVNNLVSTVRPANREAVPESPSVTSRNKVVEESKDEGSKVRETQQSPIVRDEGSSLWASDVGHKDSQCPNSPTRTVSLEDDRRTDQVIREWNETIFQKPGETFGPLDETSTRNEEDRVIGPDKGEGVQQSSESEPTSLSVPPGFENVLLPQKVLSTAENANEPERSRRRKLRSKSSTGKRTSIRLRDIIKEKARKQKESSRKKKATIEEIREEEKLGLWQSSNDEIEDTSDEIEGTWWVGAKTGICEEYENRAKEYLRSEARGRSEEGNNRKEKGKRRREERQKEVGVSESLNK</sequence>
<feature type="compositionally biased region" description="Basic and acidic residues" evidence="1">
    <location>
        <begin position="284"/>
        <end position="300"/>
    </location>
</feature>
<dbReference type="Proteomes" id="UP001341840">
    <property type="component" value="Unassembled WGS sequence"/>
</dbReference>
<accession>A0ABU6X5E8</accession>
<evidence type="ECO:0000313" key="2">
    <source>
        <dbReference type="EMBL" id="MED6193071.1"/>
    </source>
</evidence>
<feature type="region of interest" description="Disordered" evidence="1">
    <location>
        <begin position="184"/>
        <end position="381"/>
    </location>
</feature>
<reference evidence="2 3" key="1">
    <citation type="journal article" date="2023" name="Plants (Basel)">
        <title>Bridging the Gap: Combining Genomics and Transcriptomics Approaches to Understand Stylosanthes scabra, an Orphan Legume from the Brazilian Caatinga.</title>
        <authorList>
            <person name="Ferreira-Neto J.R.C."/>
            <person name="da Silva M.D."/>
            <person name="Binneck E."/>
            <person name="de Melo N.F."/>
            <person name="da Silva R.H."/>
            <person name="de Melo A.L.T.M."/>
            <person name="Pandolfi V."/>
            <person name="Bustamante F.O."/>
            <person name="Brasileiro-Vidal A.C."/>
            <person name="Benko-Iseppon A.M."/>
        </authorList>
    </citation>
    <scope>NUCLEOTIDE SEQUENCE [LARGE SCALE GENOMIC DNA]</scope>
    <source>
        <tissue evidence="2">Leaves</tissue>
    </source>
</reference>
<evidence type="ECO:0000256" key="1">
    <source>
        <dbReference type="SAM" id="MobiDB-lite"/>
    </source>
</evidence>
<name>A0ABU6X5E8_9FABA</name>